<dbReference type="PANTHER" id="PTHR43514:SF10">
    <property type="entry name" value="MOLYBDENUM IMPORT ATP-BINDING PROTEIN MODC 2"/>
    <property type="match status" value="1"/>
</dbReference>
<dbReference type="Gene3D" id="2.40.50.100">
    <property type="match status" value="1"/>
</dbReference>
<evidence type="ECO:0000313" key="12">
    <source>
        <dbReference type="EMBL" id="BBF24171.1"/>
    </source>
</evidence>
<dbReference type="InterPro" id="IPR003593">
    <property type="entry name" value="AAA+_ATPase"/>
</dbReference>
<protein>
    <submittedName>
        <fullName evidence="12">Molybdenum import ATP-binding protein ModC</fullName>
    </submittedName>
</protein>
<dbReference type="InterPro" id="IPR004606">
    <property type="entry name" value="Mop_domain"/>
</dbReference>
<keyword evidence="4" id="KW-0997">Cell inner membrane</keyword>
<accession>A0A2Z6ICA1</accession>
<keyword evidence="7" id="KW-1278">Translocase</keyword>
<dbReference type="PANTHER" id="PTHR43514">
    <property type="entry name" value="ABC TRANSPORTER I FAMILY MEMBER 10"/>
    <property type="match status" value="1"/>
</dbReference>
<keyword evidence="3 9" id="KW-0500">Molybdenum</keyword>
<dbReference type="KEGG" id="sutt:SUTMEG_20620"/>
<dbReference type="InterPro" id="IPR008995">
    <property type="entry name" value="Mo/tungstate-bd_C_term_dom"/>
</dbReference>
<dbReference type="Gene3D" id="3.40.50.300">
    <property type="entry name" value="P-loop containing nucleotide triphosphate hydrolases"/>
    <property type="match status" value="1"/>
</dbReference>
<keyword evidence="8" id="KW-0472">Membrane</keyword>
<evidence type="ECO:0000256" key="5">
    <source>
        <dbReference type="ARBA" id="ARBA00022741"/>
    </source>
</evidence>
<dbReference type="GO" id="GO:0140359">
    <property type="term" value="F:ABC-type transporter activity"/>
    <property type="evidence" value="ECO:0007669"/>
    <property type="project" value="InterPro"/>
</dbReference>
<dbReference type="GO" id="GO:0016020">
    <property type="term" value="C:membrane"/>
    <property type="evidence" value="ECO:0007669"/>
    <property type="project" value="InterPro"/>
</dbReference>
<dbReference type="InterPro" id="IPR050334">
    <property type="entry name" value="Molybdenum_import_ModC"/>
</dbReference>
<dbReference type="Pfam" id="PF00005">
    <property type="entry name" value="ABC_tran"/>
    <property type="match status" value="1"/>
</dbReference>
<evidence type="ECO:0000313" key="13">
    <source>
        <dbReference type="Proteomes" id="UP000271003"/>
    </source>
</evidence>
<dbReference type="SMART" id="SM00382">
    <property type="entry name" value="AAA"/>
    <property type="match status" value="1"/>
</dbReference>
<dbReference type="InterPro" id="IPR003439">
    <property type="entry name" value="ABC_transporter-like_ATP-bd"/>
</dbReference>
<keyword evidence="5" id="KW-0547">Nucleotide-binding</keyword>
<dbReference type="GO" id="GO:0005524">
    <property type="term" value="F:ATP binding"/>
    <property type="evidence" value="ECO:0007669"/>
    <property type="project" value="UniProtKB-KW"/>
</dbReference>
<dbReference type="EMBL" id="AP018786">
    <property type="protein sequence ID" value="BBF24171.1"/>
    <property type="molecule type" value="Genomic_DNA"/>
</dbReference>
<dbReference type="InterPro" id="IPR011868">
    <property type="entry name" value="ModC_ABC_ATP-bd"/>
</dbReference>
<name>A0A2Z6ICA1_9BURK</name>
<dbReference type="PROSITE" id="PS51866">
    <property type="entry name" value="MOP"/>
    <property type="match status" value="1"/>
</dbReference>
<dbReference type="RefSeq" id="WP_120177708.1">
    <property type="nucleotide sequence ID" value="NZ_AP018786.1"/>
</dbReference>
<keyword evidence="1" id="KW-0813">Transport</keyword>
<keyword evidence="6 12" id="KW-0067">ATP-binding</keyword>
<dbReference type="OrthoDB" id="5298774at2"/>
<gene>
    <name evidence="12" type="primary">modC_1</name>
    <name evidence="12" type="ORF">SUTMEG_20620</name>
</gene>
<evidence type="ECO:0000256" key="3">
    <source>
        <dbReference type="ARBA" id="ARBA00022505"/>
    </source>
</evidence>
<dbReference type="AlphaFoldDB" id="A0A2Z6ICA1"/>
<evidence type="ECO:0000256" key="2">
    <source>
        <dbReference type="ARBA" id="ARBA00022475"/>
    </source>
</evidence>
<keyword evidence="2" id="KW-1003">Cell membrane</keyword>
<dbReference type="SUPFAM" id="SSF50331">
    <property type="entry name" value="MOP-like"/>
    <property type="match status" value="1"/>
</dbReference>
<dbReference type="Pfam" id="PF03459">
    <property type="entry name" value="TOBE"/>
    <property type="match status" value="1"/>
</dbReference>
<feature type="domain" description="Mop" evidence="11">
    <location>
        <begin position="315"/>
        <end position="384"/>
    </location>
</feature>
<evidence type="ECO:0000256" key="6">
    <source>
        <dbReference type="ARBA" id="ARBA00022840"/>
    </source>
</evidence>
<organism evidence="12 13">
    <name type="scientific">Sutterella megalosphaeroides</name>
    <dbReference type="NCBI Taxonomy" id="2494234"/>
    <lineage>
        <taxon>Bacteria</taxon>
        <taxon>Pseudomonadati</taxon>
        <taxon>Pseudomonadota</taxon>
        <taxon>Betaproteobacteria</taxon>
        <taxon>Burkholderiales</taxon>
        <taxon>Sutterellaceae</taxon>
        <taxon>Sutterella</taxon>
    </lineage>
</organism>
<sequence>MTFFDFFTGKRPSAHPAHGASDASGSVRLTLERSTGFELDVDFMIPEKGITVLFGPSGCGKTTVLRCVAGLERARGRVFAGGNLWQDDASGVFVPTHGRNLGYVFQEASLFEHLNVRENLRFGLKRARTTDGEARLAEAVELLGIGGLLDRSVDELSGGEKQRCAIARALALRPDILLMDEPLSALDWARKREFLPWLEKLKDELSIPILYVTHSTEEMTRLADRLVVLSQGRVLAQGALRDVLADPRVSVPAGDGRGVVLEGEVRSISDAWHTASVAAGDWTFEVPAGALRPGGRVRLRVLARDVSLVLEKPERTSIRNVLHVRIAEFVPAERPDDPYVHVVLEEETGGRRMLARLLAHSVDELGLVRGMTLWAQVKSAGVVL</sequence>
<dbReference type="SUPFAM" id="SSF52540">
    <property type="entry name" value="P-loop containing nucleoside triphosphate hydrolases"/>
    <property type="match status" value="1"/>
</dbReference>
<evidence type="ECO:0000256" key="1">
    <source>
        <dbReference type="ARBA" id="ARBA00022448"/>
    </source>
</evidence>
<proteinExistence type="predicted"/>
<feature type="domain" description="ABC transporter" evidence="10">
    <location>
        <begin position="22"/>
        <end position="256"/>
    </location>
</feature>
<evidence type="ECO:0000256" key="8">
    <source>
        <dbReference type="ARBA" id="ARBA00023136"/>
    </source>
</evidence>
<evidence type="ECO:0000259" key="10">
    <source>
        <dbReference type="PROSITE" id="PS50893"/>
    </source>
</evidence>
<reference evidence="12 13" key="1">
    <citation type="journal article" date="2018" name="Int. J. Syst. Evol. Microbiol.">
        <title>Mesosutterella multiformis gen. nov., sp. nov., a member of the family Sutterellaceae and Sutterella megalosphaeroides sp. nov., isolated from human faeces.</title>
        <authorList>
            <person name="Sakamoto M."/>
            <person name="Ikeyama N."/>
            <person name="Kunihiro T."/>
            <person name="Iino T."/>
            <person name="Yuki M."/>
            <person name="Ohkuma M."/>
        </authorList>
    </citation>
    <scope>NUCLEOTIDE SEQUENCE [LARGE SCALE GENOMIC DNA]</scope>
    <source>
        <strain evidence="12 13">6FBBBH3</strain>
    </source>
</reference>
<dbReference type="InterPro" id="IPR027417">
    <property type="entry name" value="P-loop_NTPase"/>
</dbReference>
<dbReference type="GO" id="GO:0016887">
    <property type="term" value="F:ATP hydrolysis activity"/>
    <property type="evidence" value="ECO:0007669"/>
    <property type="project" value="InterPro"/>
</dbReference>
<evidence type="ECO:0000256" key="9">
    <source>
        <dbReference type="PROSITE-ProRule" id="PRU01213"/>
    </source>
</evidence>
<keyword evidence="13" id="KW-1185">Reference proteome</keyword>
<evidence type="ECO:0000259" key="11">
    <source>
        <dbReference type="PROSITE" id="PS51866"/>
    </source>
</evidence>
<dbReference type="Proteomes" id="UP000271003">
    <property type="component" value="Chromosome"/>
</dbReference>
<dbReference type="InterPro" id="IPR005116">
    <property type="entry name" value="Transp-assoc_OB_typ1"/>
</dbReference>
<dbReference type="GO" id="GO:0015098">
    <property type="term" value="F:molybdate ion transmembrane transporter activity"/>
    <property type="evidence" value="ECO:0007669"/>
    <property type="project" value="InterPro"/>
</dbReference>
<dbReference type="NCBIfam" id="TIGR02142">
    <property type="entry name" value="modC_ABC"/>
    <property type="match status" value="1"/>
</dbReference>
<evidence type="ECO:0000256" key="4">
    <source>
        <dbReference type="ARBA" id="ARBA00022519"/>
    </source>
</evidence>
<dbReference type="PROSITE" id="PS50893">
    <property type="entry name" value="ABC_TRANSPORTER_2"/>
    <property type="match status" value="1"/>
</dbReference>
<evidence type="ECO:0000256" key="7">
    <source>
        <dbReference type="ARBA" id="ARBA00022967"/>
    </source>
</evidence>